<dbReference type="Proteomes" id="UP000193711">
    <property type="component" value="Unassembled WGS sequence"/>
</dbReference>
<dbReference type="PROSITE" id="PS50927">
    <property type="entry name" value="BULB_LECTIN"/>
    <property type="match status" value="3"/>
</dbReference>
<evidence type="ECO:0000256" key="2">
    <source>
        <dbReference type="SAM" id="MobiDB-lite"/>
    </source>
</evidence>
<feature type="domain" description="Bulb-type lectin" evidence="4">
    <location>
        <begin position="70"/>
        <end position="178"/>
    </location>
</feature>
<dbReference type="OrthoDB" id="516973at2"/>
<dbReference type="InterPro" id="IPR036426">
    <property type="entry name" value="Bulb-type_lectin_dom_sf"/>
</dbReference>
<organism evidence="5 6">
    <name type="scientific">Rathayibacter oskolensis</name>
    <dbReference type="NCBI Taxonomy" id="1891671"/>
    <lineage>
        <taxon>Bacteria</taxon>
        <taxon>Bacillati</taxon>
        <taxon>Actinomycetota</taxon>
        <taxon>Actinomycetes</taxon>
        <taxon>Micrococcales</taxon>
        <taxon>Microbacteriaceae</taxon>
        <taxon>Rathayibacter</taxon>
    </lineage>
</organism>
<evidence type="ECO:0000256" key="3">
    <source>
        <dbReference type="SAM" id="SignalP"/>
    </source>
</evidence>
<sequence>MTPPSPRSLASGLVALVATGALLLGATPALAEDTTRAPLSTSRVAPEPPALTDSAPAEQSQIARAPETYYNALIGGEELAGGESIVSTNDAYTFVMQTDGNAVTYDASGRPVWSTGTQGRGDHLAMQTDGNLVIYSAEDRPVWSTGTGDEPNAAVIIQDDGNLVVYRENGSPAWASSVGGRIAEPAIDTLFAGQTLRAGHQLTSADGRFKAVMQTDGNFVGYGPYGVVWNTGTRGSGNRLVLQEDGNAVIYGPDDSVKWFSGTSGSDLRLGVTNVGSLIIVEQDDTVLWTSQAELPSSTLWAANGLAAGSLLRSANGVYRAVMQADGNFVVYGRTGPIWSTGTSGAGNSFNLYDDGFLAVVSSDGYGKWTASSRAVATPTYRLVMQDDGNLVEYDGQNRASWSSR</sequence>
<dbReference type="AlphaFoldDB" id="A0A1X7ND13"/>
<keyword evidence="5" id="KW-0430">Lectin</keyword>
<evidence type="ECO:0000256" key="1">
    <source>
        <dbReference type="ARBA" id="ARBA00022729"/>
    </source>
</evidence>
<feature type="chain" id="PRO_5012846887" evidence="3">
    <location>
        <begin position="32"/>
        <end position="405"/>
    </location>
</feature>
<feature type="domain" description="Bulb-type lectin" evidence="4">
    <location>
        <begin position="187"/>
        <end position="293"/>
    </location>
</feature>
<accession>A0A1X7ND13</accession>
<gene>
    <name evidence="5" type="ORF">SAMN06295885_1140</name>
</gene>
<reference evidence="6" key="1">
    <citation type="submission" date="2017-04" db="EMBL/GenBank/DDBJ databases">
        <authorList>
            <person name="Varghese N."/>
            <person name="Submissions S."/>
        </authorList>
    </citation>
    <scope>NUCLEOTIDE SEQUENCE [LARGE SCALE GENOMIC DNA]</scope>
    <source>
        <strain evidence="6">VKM Ac-2121</strain>
    </source>
</reference>
<dbReference type="InterPro" id="IPR001480">
    <property type="entry name" value="Bulb-type_lectin_dom"/>
</dbReference>
<dbReference type="Gene3D" id="2.90.10.10">
    <property type="entry name" value="Bulb-type lectin domain"/>
    <property type="match status" value="6"/>
</dbReference>
<feature type="region of interest" description="Disordered" evidence="2">
    <location>
        <begin position="34"/>
        <end position="59"/>
    </location>
</feature>
<dbReference type="SMART" id="SM00108">
    <property type="entry name" value="B_lectin"/>
    <property type="match status" value="3"/>
</dbReference>
<keyword evidence="6" id="KW-1185">Reference proteome</keyword>
<name>A0A1X7ND13_9MICO</name>
<dbReference type="InterPro" id="IPR051343">
    <property type="entry name" value="G-type_lectin_kinases/EP1-like"/>
</dbReference>
<dbReference type="GO" id="GO:0030246">
    <property type="term" value="F:carbohydrate binding"/>
    <property type="evidence" value="ECO:0007669"/>
    <property type="project" value="UniProtKB-KW"/>
</dbReference>
<protein>
    <submittedName>
        <fullName evidence="5">D-mannose binding lectin</fullName>
    </submittedName>
</protein>
<dbReference type="SUPFAM" id="SSF51110">
    <property type="entry name" value="alpha-D-mannose-specific plant lectins"/>
    <property type="match status" value="3"/>
</dbReference>
<evidence type="ECO:0000313" key="5">
    <source>
        <dbReference type="EMBL" id="SMH35541.1"/>
    </source>
</evidence>
<dbReference type="CDD" id="cd00028">
    <property type="entry name" value="B_lectin"/>
    <property type="match status" value="1"/>
</dbReference>
<feature type="signal peptide" evidence="3">
    <location>
        <begin position="1"/>
        <end position="31"/>
    </location>
</feature>
<evidence type="ECO:0000313" key="6">
    <source>
        <dbReference type="Proteomes" id="UP000193711"/>
    </source>
</evidence>
<dbReference type="PANTHER" id="PTHR47976:SF115">
    <property type="entry name" value="RECEPTOR-LIKE SERINE_THREONINE-PROTEIN KINASE"/>
    <property type="match status" value="1"/>
</dbReference>
<evidence type="ECO:0000259" key="4">
    <source>
        <dbReference type="PROSITE" id="PS50927"/>
    </source>
</evidence>
<proteinExistence type="predicted"/>
<dbReference type="EMBL" id="FXBM01000001">
    <property type="protein sequence ID" value="SMH35541.1"/>
    <property type="molecule type" value="Genomic_DNA"/>
</dbReference>
<dbReference type="PANTHER" id="PTHR47976">
    <property type="entry name" value="G-TYPE LECTIN S-RECEPTOR-LIKE SERINE/THREONINE-PROTEIN KINASE SD2-5"/>
    <property type="match status" value="1"/>
</dbReference>
<dbReference type="STRING" id="1891671.SAMN06295885_1140"/>
<keyword evidence="1 3" id="KW-0732">Signal</keyword>
<dbReference type="RefSeq" id="WP_085475563.1">
    <property type="nucleotide sequence ID" value="NZ_FXBM01000001.1"/>
</dbReference>
<feature type="domain" description="Bulb-type lectin" evidence="4">
    <location>
        <begin position="297"/>
        <end position="405"/>
    </location>
</feature>